<dbReference type="Pfam" id="PF08309">
    <property type="entry name" value="LVIVD"/>
    <property type="match status" value="1"/>
</dbReference>
<name>A0ABX0HGT8_9BACT</name>
<proteinExistence type="predicted"/>
<dbReference type="Proteomes" id="UP000649799">
    <property type="component" value="Unassembled WGS sequence"/>
</dbReference>
<reference evidence="2 3" key="1">
    <citation type="submission" date="2020-03" db="EMBL/GenBank/DDBJ databases">
        <title>Cyclobacterium plantarum sp. nov., a marine bacterium isolated from a coastal-marine wetland.</title>
        <authorList>
            <person name="Sanchez-Porro C."/>
            <person name="Ventosa A."/>
            <person name="Amoozegar M."/>
        </authorList>
    </citation>
    <scope>NUCLEOTIDE SEQUENCE [LARGE SCALE GENOMIC DNA]</scope>
    <source>
        <strain evidence="2 3">GBPx2</strain>
    </source>
</reference>
<keyword evidence="3" id="KW-1185">Reference proteome</keyword>
<comment type="caution">
    <text evidence="2">The sequence shown here is derived from an EMBL/GenBank/DDBJ whole genome shotgun (WGS) entry which is preliminary data.</text>
</comment>
<dbReference type="RefSeq" id="WP_166151018.1">
    <property type="nucleotide sequence ID" value="NZ_JAANYN010000014.1"/>
</dbReference>
<keyword evidence="1" id="KW-0732">Signal</keyword>
<dbReference type="InterPro" id="IPR013211">
    <property type="entry name" value="LVIVD"/>
</dbReference>
<evidence type="ECO:0000313" key="2">
    <source>
        <dbReference type="EMBL" id="NHE59523.1"/>
    </source>
</evidence>
<evidence type="ECO:0000256" key="1">
    <source>
        <dbReference type="SAM" id="SignalP"/>
    </source>
</evidence>
<dbReference type="SUPFAM" id="SSF50978">
    <property type="entry name" value="WD40 repeat-like"/>
    <property type="match status" value="1"/>
</dbReference>
<evidence type="ECO:0008006" key="4">
    <source>
        <dbReference type="Google" id="ProtNLM"/>
    </source>
</evidence>
<gene>
    <name evidence="2" type="ORF">G9Q97_22160</name>
</gene>
<feature type="signal peptide" evidence="1">
    <location>
        <begin position="1"/>
        <end position="30"/>
    </location>
</feature>
<feature type="chain" id="PRO_5046599823" description="LVIVD repeat-containing protein" evidence="1">
    <location>
        <begin position="31"/>
        <end position="429"/>
    </location>
</feature>
<sequence length="429" mass="47881">MKTSLQQPFQWTMQLVLSLMLLLVVTSCEDQVETTYVYQTQVPVFLQVNTFREADIIIEPGKPLDNPGKIYIFGDYLFISEPGEGIHILDNSDPASPRNLNFINIPGTGDMAINENILYADNYVDLLAFDISDPQNIEMVKREEDVFPNLYSNEETGTIVTYKDTLITSTDANMMWSSWGRPAFRSDFMVMESLAFSSDAGKAGGGQSYGQGGSMARFTLLGGHLYTVDDYDLRVFNVEEPTDPQYLKNINLGWGIETIFPFKGKLFIGSMTGMHIYDASNPAEPQKMAVYEHVTSCDPVVVNDDYAFVTLRSAAVCRMGADELHVLDIKDLYNPKLIKSYPMDNPHGLGLSGDYLYLAEGEHGLKSFNVADVMEISNNQIEHLKDYASIDIIPGPKSLIVIGPDGVCQFDYSDPEKLKELSCISVSFR</sequence>
<dbReference type="PROSITE" id="PS51257">
    <property type="entry name" value="PROKAR_LIPOPROTEIN"/>
    <property type="match status" value="1"/>
</dbReference>
<dbReference type="EMBL" id="JAANYN010000014">
    <property type="protein sequence ID" value="NHE59523.1"/>
    <property type="molecule type" value="Genomic_DNA"/>
</dbReference>
<evidence type="ECO:0000313" key="3">
    <source>
        <dbReference type="Proteomes" id="UP000649799"/>
    </source>
</evidence>
<organism evidence="2 3">
    <name type="scientific">Cyclobacterium plantarum</name>
    <dbReference type="NCBI Taxonomy" id="2716263"/>
    <lineage>
        <taxon>Bacteria</taxon>
        <taxon>Pseudomonadati</taxon>
        <taxon>Bacteroidota</taxon>
        <taxon>Cytophagia</taxon>
        <taxon>Cytophagales</taxon>
        <taxon>Cyclobacteriaceae</taxon>
        <taxon>Cyclobacterium</taxon>
    </lineage>
</organism>
<protein>
    <recommendedName>
        <fullName evidence="4">LVIVD repeat-containing protein</fullName>
    </recommendedName>
</protein>
<accession>A0ABX0HGT8</accession>
<dbReference type="InterPro" id="IPR036322">
    <property type="entry name" value="WD40_repeat_dom_sf"/>
</dbReference>